<dbReference type="InterPro" id="IPR036866">
    <property type="entry name" value="RibonucZ/Hydroxyglut_hydro"/>
</dbReference>
<dbReference type="PANTHER" id="PTHR30619:SF7">
    <property type="entry name" value="BETA-LACTAMASE DOMAIN PROTEIN"/>
    <property type="match status" value="1"/>
</dbReference>
<accession>A0A562LAP6</accession>
<comment type="caution">
    <text evidence="2">The sequence shown here is derived from an EMBL/GenBank/DDBJ whole genome shotgun (WGS) entry which is preliminary data.</text>
</comment>
<proteinExistence type="predicted"/>
<dbReference type="Proteomes" id="UP000315167">
    <property type="component" value="Unassembled WGS sequence"/>
</dbReference>
<name>A0A562LAP6_9GAMM</name>
<evidence type="ECO:0000259" key="1">
    <source>
        <dbReference type="Pfam" id="PF00753"/>
    </source>
</evidence>
<sequence>MATAFIDDDFVALRRMPEPRARRVLTLAFGDEVELLERRDGWTRLRAVNVFDGTAEGWVKGNPPLRESGVLKLSMVDVQQGDGLLLETPGGQIVLIDGGDNKLFARHLAERFRHRRSSAAQPLEVAAIIVTHGDADHFSGLDHIVASEALDGDDARKRLFLKPLRLFHNGLVKGPDRLSDEEIFGRTVVVGDQRYIVDLHDDPGSVAPEAMNGPFRRWMATLDHWRQRGPIACRRVAHGMDEAELFDFLAAEGIDVELFGPFDEAVPAPDARGLRFLHKPSPAAEIHLEQGDGGGALSASHTINGHSIAFRLSYGAVRINFTGDMNHESMALLRHRMAPAALEAEIVKVPHHGSHEFDLDALKAMRPVVGIISSGDEHAGKEYIHPRATLMAAIGMAVRGRTGLVFNTELAAFFAVRDLSFTCKDLAGFFSDHATRQFTGKQVADLISGKAHETGFPRPHFGFERTNFGIIHVRTDGERVLVFTHSGKDGLNEAYRFSVTRNAEGERSVRFARKVKTR</sequence>
<dbReference type="OrthoDB" id="418728at2"/>
<dbReference type="PANTHER" id="PTHR30619">
    <property type="entry name" value="DNA INTERNALIZATION/COMPETENCE PROTEIN COMEC/REC2"/>
    <property type="match status" value="1"/>
</dbReference>
<reference evidence="2 3" key="1">
    <citation type="journal article" date="2015" name="Stand. Genomic Sci.">
        <title>Genomic Encyclopedia of Bacterial and Archaeal Type Strains, Phase III: the genomes of soil and plant-associated and newly described type strains.</title>
        <authorList>
            <person name="Whitman W.B."/>
            <person name="Woyke T."/>
            <person name="Klenk H.P."/>
            <person name="Zhou Y."/>
            <person name="Lilburn T.G."/>
            <person name="Beck B.J."/>
            <person name="De Vos P."/>
            <person name="Vandamme P."/>
            <person name="Eisen J.A."/>
            <person name="Garrity G."/>
            <person name="Hugenholtz P."/>
            <person name="Kyrpides N.C."/>
        </authorList>
    </citation>
    <scope>NUCLEOTIDE SEQUENCE [LARGE SCALE GENOMIC DNA]</scope>
    <source>
        <strain evidence="2 3">CGMCC 1.10821</strain>
    </source>
</reference>
<dbReference type="EMBL" id="VLKN01000002">
    <property type="protein sequence ID" value="TWI04534.1"/>
    <property type="molecule type" value="Genomic_DNA"/>
</dbReference>
<dbReference type="InterPro" id="IPR001279">
    <property type="entry name" value="Metallo-B-lactamas"/>
</dbReference>
<organism evidence="2 3">
    <name type="scientific">Luteimonas cucumeris</name>
    <dbReference type="NCBI Taxonomy" id="985012"/>
    <lineage>
        <taxon>Bacteria</taxon>
        <taxon>Pseudomonadati</taxon>
        <taxon>Pseudomonadota</taxon>
        <taxon>Gammaproteobacteria</taxon>
        <taxon>Lysobacterales</taxon>
        <taxon>Lysobacteraceae</taxon>
        <taxon>Luteimonas</taxon>
    </lineage>
</organism>
<feature type="domain" description="Metallo-beta-lactamase" evidence="1">
    <location>
        <begin position="80"/>
        <end position="145"/>
    </location>
</feature>
<dbReference type="InterPro" id="IPR052159">
    <property type="entry name" value="Competence_DNA_uptake"/>
</dbReference>
<dbReference type="Gene3D" id="3.60.15.10">
    <property type="entry name" value="Ribonuclease Z/Hydroxyacylglutathione hydrolase-like"/>
    <property type="match status" value="1"/>
</dbReference>
<dbReference type="SUPFAM" id="SSF56281">
    <property type="entry name" value="Metallo-hydrolase/oxidoreductase"/>
    <property type="match status" value="1"/>
</dbReference>
<dbReference type="AlphaFoldDB" id="A0A562LAP6"/>
<dbReference type="Pfam" id="PF00753">
    <property type="entry name" value="Lactamase_B"/>
    <property type="match status" value="1"/>
</dbReference>
<protein>
    <submittedName>
        <fullName evidence="2">Metallo-beta-lactamase superfamily protein</fullName>
    </submittedName>
</protein>
<keyword evidence="3" id="KW-1185">Reference proteome</keyword>
<evidence type="ECO:0000313" key="3">
    <source>
        <dbReference type="Proteomes" id="UP000315167"/>
    </source>
</evidence>
<evidence type="ECO:0000313" key="2">
    <source>
        <dbReference type="EMBL" id="TWI04534.1"/>
    </source>
</evidence>
<dbReference type="RefSeq" id="WP_144898225.1">
    <property type="nucleotide sequence ID" value="NZ_VLKN01000002.1"/>
</dbReference>
<gene>
    <name evidence="2" type="ORF">IP90_00667</name>
</gene>